<keyword evidence="3" id="KW-1185">Reference proteome</keyword>
<dbReference type="AlphaFoldDB" id="A0A1I4D6L6"/>
<dbReference type="Pfam" id="PF25950">
    <property type="entry name" value="DUF7988"/>
    <property type="match status" value="1"/>
</dbReference>
<evidence type="ECO:0000313" key="2">
    <source>
        <dbReference type="EMBL" id="SFK88450.1"/>
    </source>
</evidence>
<feature type="domain" description="DUF7988" evidence="1">
    <location>
        <begin position="8"/>
        <end position="142"/>
    </location>
</feature>
<sequence length="143" mass="15102">MSDDVPATVRSYLLTEHTDLLATASDCADAVVAGWDGKSTTDRDAVTGPLTATLRRAGVLDELPEVLAGAVDAAGYALRAQPVPAPPYVVVTSTGPVLRATLADGRLVISLRLFAIKRGSEGREQRYVRGPQAAERVVDVAFR</sequence>
<evidence type="ECO:0000313" key="3">
    <source>
        <dbReference type="Proteomes" id="UP000199607"/>
    </source>
</evidence>
<gene>
    <name evidence="2" type="ORF">SAMN04487950_1630</name>
</gene>
<organism evidence="2 3">
    <name type="scientific">Halogranum rubrum</name>
    <dbReference type="NCBI Taxonomy" id="553466"/>
    <lineage>
        <taxon>Archaea</taxon>
        <taxon>Methanobacteriati</taxon>
        <taxon>Methanobacteriota</taxon>
        <taxon>Stenosarchaea group</taxon>
        <taxon>Halobacteria</taxon>
        <taxon>Halobacteriales</taxon>
        <taxon>Haloferacaceae</taxon>
    </lineage>
</organism>
<dbReference type="STRING" id="553466.SAMN04487950_1630"/>
<reference evidence="3" key="1">
    <citation type="submission" date="2016-10" db="EMBL/GenBank/DDBJ databases">
        <authorList>
            <person name="Varghese N."/>
            <person name="Submissions S."/>
        </authorList>
    </citation>
    <scope>NUCLEOTIDE SEQUENCE [LARGE SCALE GENOMIC DNA]</scope>
    <source>
        <strain evidence="3">CGMCC 1.7738</strain>
    </source>
</reference>
<dbReference type="RefSeq" id="WP_089868029.1">
    <property type="nucleotide sequence ID" value="NZ_FOTC01000001.1"/>
</dbReference>
<dbReference type="InterPro" id="IPR058294">
    <property type="entry name" value="DUF7988"/>
</dbReference>
<proteinExistence type="predicted"/>
<name>A0A1I4D6L6_9EURY</name>
<dbReference type="Proteomes" id="UP000199607">
    <property type="component" value="Unassembled WGS sequence"/>
</dbReference>
<accession>A0A1I4D6L6</accession>
<dbReference type="EMBL" id="FOTC01000001">
    <property type="protein sequence ID" value="SFK88450.1"/>
    <property type="molecule type" value="Genomic_DNA"/>
</dbReference>
<protein>
    <recommendedName>
        <fullName evidence="1">DUF7988 domain-containing protein</fullName>
    </recommendedName>
</protein>
<evidence type="ECO:0000259" key="1">
    <source>
        <dbReference type="Pfam" id="PF25950"/>
    </source>
</evidence>